<evidence type="ECO:0000313" key="1">
    <source>
        <dbReference type="EMBL" id="SUD47456.1"/>
    </source>
</evidence>
<proteinExistence type="predicted"/>
<accession>A0A379JGG6</accession>
<sequence length="55" mass="6098">MTAMFKTIDFKLIAGELVLTLAILTAGYSIPDFDNPFQCVPRLGDTTEFLACLDR</sequence>
<name>A0A379JGG6_9NOCA</name>
<dbReference type="EMBL" id="UGRY01000003">
    <property type="protein sequence ID" value="SUD47456.1"/>
    <property type="molecule type" value="Genomic_DNA"/>
</dbReference>
<protein>
    <submittedName>
        <fullName evidence="1">Uncharacterized protein</fullName>
    </submittedName>
</protein>
<dbReference type="Proteomes" id="UP000255467">
    <property type="component" value="Unassembled WGS sequence"/>
</dbReference>
<gene>
    <name evidence="1" type="ORF">NCTC1934_04767</name>
</gene>
<organism evidence="1 2">
    <name type="scientific">Nocardia otitidiscaviarum</name>
    <dbReference type="NCBI Taxonomy" id="1823"/>
    <lineage>
        <taxon>Bacteria</taxon>
        <taxon>Bacillati</taxon>
        <taxon>Actinomycetota</taxon>
        <taxon>Actinomycetes</taxon>
        <taxon>Mycobacteriales</taxon>
        <taxon>Nocardiaceae</taxon>
        <taxon>Nocardia</taxon>
    </lineage>
</organism>
<reference evidence="1 2" key="1">
    <citation type="submission" date="2018-06" db="EMBL/GenBank/DDBJ databases">
        <authorList>
            <consortium name="Pathogen Informatics"/>
            <person name="Doyle S."/>
        </authorList>
    </citation>
    <scope>NUCLEOTIDE SEQUENCE [LARGE SCALE GENOMIC DNA]</scope>
    <source>
        <strain evidence="1 2">NCTC1934</strain>
    </source>
</reference>
<evidence type="ECO:0000313" key="2">
    <source>
        <dbReference type="Proteomes" id="UP000255467"/>
    </source>
</evidence>
<dbReference type="RefSeq" id="WP_157533631.1">
    <property type="nucleotide sequence ID" value="NZ_UGRY01000003.1"/>
</dbReference>
<dbReference type="AlphaFoldDB" id="A0A379JGG6"/>
<dbReference type="STRING" id="1406858.GCA_000710895_00378"/>
<keyword evidence="2" id="KW-1185">Reference proteome</keyword>